<feature type="region of interest" description="Disordered" evidence="1">
    <location>
        <begin position="1"/>
        <end position="20"/>
    </location>
</feature>
<comment type="caution">
    <text evidence="2">The sequence shown here is derived from an EMBL/GenBank/DDBJ whole genome shotgun (WGS) entry which is preliminary data.</text>
</comment>
<dbReference type="AlphaFoldDB" id="A0A367KFA5"/>
<name>A0A367KFA5_RHIST</name>
<keyword evidence="3" id="KW-1185">Reference proteome</keyword>
<accession>A0A367KFA5</accession>
<organism evidence="2 3">
    <name type="scientific">Rhizopus stolonifer</name>
    <name type="common">Rhizopus nigricans</name>
    <dbReference type="NCBI Taxonomy" id="4846"/>
    <lineage>
        <taxon>Eukaryota</taxon>
        <taxon>Fungi</taxon>
        <taxon>Fungi incertae sedis</taxon>
        <taxon>Mucoromycota</taxon>
        <taxon>Mucoromycotina</taxon>
        <taxon>Mucoromycetes</taxon>
        <taxon>Mucorales</taxon>
        <taxon>Mucorineae</taxon>
        <taxon>Rhizopodaceae</taxon>
        <taxon>Rhizopus</taxon>
    </lineage>
</organism>
<sequence>LGKSSTSSIQTGPHTSHFTPTQNASIYLDVASIKKKRLVYISYDRSNSLLVTQHRSFS</sequence>
<reference evidence="2 3" key="1">
    <citation type="journal article" date="2018" name="G3 (Bethesda)">
        <title>Phylogenetic and Phylogenomic Definition of Rhizopus Species.</title>
        <authorList>
            <person name="Gryganskyi A.P."/>
            <person name="Golan J."/>
            <person name="Dolatabadi S."/>
            <person name="Mondo S."/>
            <person name="Robb S."/>
            <person name="Idnurm A."/>
            <person name="Muszewska A."/>
            <person name="Steczkiewicz K."/>
            <person name="Masonjones S."/>
            <person name="Liao H.L."/>
            <person name="Gajdeczka M.T."/>
            <person name="Anike F."/>
            <person name="Vuek A."/>
            <person name="Anishchenko I.M."/>
            <person name="Voigt K."/>
            <person name="de Hoog G.S."/>
            <person name="Smith M.E."/>
            <person name="Heitman J."/>
            <person name="Vilgalys R."/>
            <person name="Stajich J.E."/>
        </authorList>
    </citation>
    <scope>NUCLEOTIDE SEQUENCE [LARGE SCALE GENOMIC DNA]</scope>
    <source>
        <strain evidence="2 3">LSU 92-RS-03</strain>
    </source>
</reference>
<evidence type="ECO:0000313" key="3">
    <source>
        <dbReference type="Proteomes" id="UP000253551"/>
    </source>
</evidence>
<feature type="non-terminal residue" evidence="2">
    <location>
        <position position="1"/>
    </location>
</feature>
<evidence type="ECO:0000256" key="1">
    <source>
        <dbReference type="SAM" id="MobiDB-lite"/>
    </source>
</evidence>
<evidence type="ECO:0000313" key="2">
    <source>
        <dbReference type="EMBL" id="RCI00821.1"/>
    </source>
</evidence>
<protein>
    <submittedName>
        <fullName evidence="2">Uncharacterized protein</fullName>
    </submittedName>
</protein>
<gene>
    <name evidence="2" type="ORF">CU098_011863</name>
</gene>
<proteinExistence type="predicted"/>
<dbReference type="Proteomes" id="UP000253551">
    <property type="component" value="Unassembled WGS sequence"/>
</dbReference>
<dbReference type="EMBL" id="PJQM01001797">
    <property type="protein sequence ID" value="RCI00821.1"/>
    <property type="molecule type" value="Genomic_DNA"/>
</dbReference>